<dbReference type="AlphaFoldDB" id="A0A553I4E4"/>
<evidence type="ECO:0000313" key="3">
    <source>
        <dbReference type="EMBL" id="TRX95061.1"/>
    </source>
</evidence>
<dbReference type="Pfam" id="PF00188">
    <property type="entry name" value="CAP"/>
    <property type="match status" value="1"/>
</dbReference>
<feature type="signal peptide" evidence="1">
    <location>
        <begin position="1"/>
        <end position="34"/>
    </location>
</feature>
<dbReference type="InterPro" id="IPR014044">
    <property type="entry name" value="CAP_dom"/>
</dbReference>
<dbReference type="SMART" id="SM00198">
    <property type="entry name" value="SCP"/>
    <property type="match status" value="1"/>
</dbReference>
<dbReference type="OrthoDB" id="337038at2759"/>
<dbReference type="InterPro" id="IPR035940">
    <property type="entry name" value="CAP_sf"/>
</dbReference>
<dbReference type="PRINTS" id="PR00837">
    <property type="entry name" value="V5TPXLIKE"/>
</dbReference>
<dbReference type="PRINTS" id="PR00838">
    <property type="entry name" value="V5ALLERGEN"/>
</dbReference>
<feature type="chain" id="PRO_5021862392" description="SCP domain-containing protein" evidence="1">
    <location>
        <begin position="35"/>
        <end position="223"/>
    </location>
</feature>
<dbReference type="InterPro" id="IPR001283">
    <property type="entry name" value="CRISP-related"/>
</dbReference>
<gene>
    <name evidence="3" type="ORF">FHL15_004146</name>
</gene>
<dbReference type="InterPro" id="IPR018244">
    <property type="entry name" value="Allrgn_V5/Tpx1_CS"/>
</dbReference>
<keyword evidence="4" id="KW-1185">Reference proteome</keyword>
<name>A0A553I4E4_9PEZI</name>
<evidence type="ECO:0000259" key="2">
    <source>
        <dbReference type="SMART" id="SM00198"/>
    </source>
</evidence>
<sequence>MAQTPEAPKVRGAKRLLQFSMLFAALLFTQPGYSQKTTIVVTAAPSIPSSVPQFVDEETFTSAILNSTNFYRKEHNATAVVWNDTLSSFATDYLDGDKVGADCNFAHSGGPYGENLAIGYPNATASIEAWGDEREKYNFGKPGFSEQTGHFTQLVWKNTTDVGCGRKLCGERGWYLACEYWPRGNVVGAFKDQVDKEENAAVPIRSQWLGVVTIGVFLWISWI</sequence>
<reference evidence="4" key="1">
    <citation type="submission" date="2019-06" db="EMBL/GenBank/DDBJ databases">
        <title>Draft genome sequence of the griseofulvin-producing fungus Xylaria cubensis strain G536.</title>
        <authorList>
            <person name="Mead M.E."/>
            <person name="Raja H.A."/>
            <person name="Steenwyk J.L."/>
            <person name="Knowles S.L."/>
            <person name="Oberlies N.H."/>
            <person name="Rokas A."/>
        </authorList>
    </citation>
    <scope>NUCLEOTIDE SEQUENCE [LARGE SCALE GENOMIC DNA]</scope>
    <source>
        <strain evidence="4">G536</strain>
    </source>
</reference>
<dbReference type="SUPFAM" id="SSF55797">
    <property type="entry name" value="PR-1-like"/>
    <property type="match status" value="1"/>
</dbReference>
<evidence type="ECO:0000256" key="1">
    <source>
        <dbReference type="SAM" id="SignalP"/>
    </source>
</evidence>
<feature type="domain" description="SCP" evidence="2">
    <location>
        <begin position="59"/>
        <end position="188"/>
    </location>
</feature>
<keyword evidence="1" id="KW-0732">Signal</keyword>
<dbReference type="STRING" id="2512241.A0A553I4E4"/>
<comment type="caution">
    <text evidence="3">The sequence shown here is derived from an EMBL/GenBank/DDBJ whole genome shotgun (WGS) entry which is preliminary data.</text>
</comment>
<dbReference type="EMBL" id="VFLP01000018">
    <property type="protein sequence ID" value="TRX95061.1"/>
    <property type="molecule type" value="Genomic_DNA"/>
</dbReference>
<protein>
    <recommendedName>
        <fullName evidence="2">SCP domain-containing protein</fullName>
    </recommendedName>
</protein>
<dbReference type="PANTHER" id="PTHR10334">
    <property type="entry name" value="CYSTEINE-RICH SECRETORY PROTEIN-RELATED"/>
    <property type="match status" value="1"/>
</dbReference>
<organism evidence="3 4">
    <name type="scientific">Xylaria flabelliformis</name>
    <dbReference type="NCBI Taxonomy" id="2512241"/>
    <lineage>
        <taxon>Eukaryota</taxon>
        <taxon>Fungi</taxon>
        <taxon>Dikarya</taxon>
        <taxon>Ascomycota</taxon>
        <taxon>Pezizomycotina</taxon>
        <taxon>Sordariomycetes</taxon>
        <taxon>Xylariomycetidae</taxon>
        <taxon>Xylariales</taxon>
        <taxon>Xylariaceae</taxon>
        <taxon>Xylaria</taxon>
    </lineage>
</organism>
<evidence type="ECO:0000313" key="4">
    <source>
        <dbReference type="Proteomes" id="UP000319160"/>
    </source>
</evidence>
<accession>A0A553I4E4</accession>
<dbReference type="Gene3D" id="3.40.33.10">
    <property type="entry name" value="CAP"/>
    <property type="match status" value="1"/>
</dbReference>
<dbReference type="Proteomes" id="UP000319160">
    <property type="component" value="Unassembled WGS sequence"/>
</dbReference>
<dbReference type="GO" id="GO:0005576">
    <property type="term" value="C:extracellular region"/>
    <property type="evidence" value="ECO:0007669"/>
    <property type="project" value="InterPro"/>
</dbReference>
<proteinExistence type="predicted"/>
<dbReference type="PROSITE" id="PS01009">
    <property type="entry name" value="CRISP_1"/>
    <property type="match status" value="1"/>
</dbReference>
<dbReference type="InterPro" id="IPR002413">
    <property type="entry name" value="V5_allergen-like"/>
</dbReference>